<accession>A0AA36FX39</accession>
<dbReference type="AlphaFoldDB" id="A0AA36FX39"/>
<evidence type="ECO:0008006" key="3">
    <source>
        <dbReference type="Google" id="ProtNLM"/>
    </source>
</evidence>
<reference evidence="1" key="1">
    <citation type="submission" date="2023-06" db="EMBL/GenBank/DDBJ databases">
        <authorList>
            <person name="Delattre M."/>
        </authorList>
    </citation>
    <scope>NUCLEOTIDE SEQUENCE</scope>
    <source>
        <strain evidence="1">AF72</strain>
    </source>
</reference>
<sequence length="210" mass="23942">MACVDCKKFIANKRRLGLYGGEKEGVVKVSQDYSTFLTDPALIVHVCDADKLYTLLAIINDAPYPLLHAVTRCKKRATYQKIFTVLKNSANLVPGNLQKLRSIRFLIDFEEAVKCELESVLRVEVRGCLFHTSQAINRNAKKIFKHFLNERRVSQWVGRARAACFLPPHIIEALGCFEIPYAITPGEVTLHAAAARFTDYLRNTWLIRFR</sequence>
<evidence type="ECO:0000313" key="2">
    <source>
        <dbReference type="Proteomes" id="UP001177023"/>
    </source>
</evidence>
<dbReference type="EMBL" id="CATQJA010002303">
    <property type="protein sequence ID" value="CAJ0570355.1"/>
    <property type="molecule type" value="Genomic_DNA"/>
</dbReference>
<evidence type="ECO:0000313" key="1">
    <source>
        <dbReference type="EMBL" id="CAJ0570355.1"/>
    </source>
</evidence>
<protein>
    <recommendedName>
        <fullName evidence="3">MULE transposase domain-containing protein</fullName>
    </recommendedName>
</protein>
<gene>
    <name evidence="1" type="ORF">MSPICULIGERA_LOCUS8797</name>
</gene>
<organism evidence="1 2">
    <name type="scientific">Mesorhabditis spiculigera</name>
    <dbReference type="NCBI Taxonomy" id="96644"/>
    <lineage>
        <taxon>Eukaryota</taxon>
        <taxon>Metazoa</taxon>
        <taxon>Ecdysozoa</taxon>
        <taxon>Nematoda</taxon>
        <taxon>Chromadorea</taxon>
        <taxon>Rhabditida</taxon>
        <taxon>Rhabditina</taxon>
        <taxon>Rhabditomorpha</taxon>
        <taxon>Rhabditoidea</taxon>
        <taxon>Rhabditidae</taxon>
        <taxon>Mesorhabditinae</taxon>
        <taxon>Mesorhabditis</taxon>
    </lineage>
</organism>
<dbReference type="Proteomes" id="UP001177023">
    <property type="component" value="Unassembled WGS sequence"/>
</dbReference>
<name>A0AA36FX39_9BILA</name>
<proteinExistence type="predicted"/>
<comment type="caution">
    <text evidence="1">The sequence shown here is derived from an EMBL/GenBank/DDBJ whole genome shotgun (WGS) entry which is preliminary data.</text>
</comment>
<feature type="non-terminal residue" evidence="1">
    <location>
        <position position="210"/>
    </location>
</feature>
<keyword evidence="2" id="KW-1185">Reference proteome</keyword>